<dbReference type="PANTHER" id="PTHR43432">
    <property type="entry name" value="SLR0285 PROTEIN"/>
    <property type="match status" value="1"/>
</dbReference>
<evidence type="ECO:0000256" key="4">
    <source>
        <dbReference type="SAM" id="MobiDB-lite"/>
    </source>
</evidence>
<keyword evidence="2" id="KW-0408">Iron</keyword>
<evidence type="ECO:0000313" key="7">
    <source>
        <dbReference type="Proteomes" id="UP000241895"/>
    </source>
</evidence>
<dbReference type="SFLD" id="SFLDG01084">
    <property type="entry name" value="Uncharacterised_Radical_SAM_Su"/>
    <property type="match status" value="1"/>
</dbReference>
<reference evidence="6 7" key="1">
    <citation type="submission" date="2018-03" db="EMBL/GenBank/DDBJ databases">
        <authorList>
            <person name="Zhou J."/>
            <person name="Li X."/>
            <person name="Xue M."/>
            <person name="Yin J."/>
        </authorList>
    </citation>
    <scope>NUCLEOTIDE SEQUENCE [LARGE SCALE GENOMIC DNA]</scope>
    <source>
        <strain evidence="6 7">SYSU ZJ2214</strain>
    </source>
</reference>
<evidence type="ECO:0000313" key="6">
    <source>
        <dbReference type="EMBL" id="PTL93541.1"/>
    </source>
</evidence>
<dbReference type="RefSeq" id="WP_108132987.1">
    <property type="nucleotide sequence ID" value="NZ_PXNS01000008.1"/>
</dbReference>
<dbReference type="Gene3D" id="3.80.30.30">
    <property type="match status" value="1"/>
</dbReference>
<comment type="caution">
    <text evidence="6">The sequence shown here is derived from an EMBL/GenBank/DDBJ whole genome shotgun (WGS) entry which is preliminary data.</text>
</comment>
<accession>A0ABX5ITN3</accession>
<dbReference type="CDD" id="cd01335">
    <property type="entry name" value="Radical_SAM"/>
    <property type="match status" value="1"/>
</dbReference>
<feature type="domain" description="Radical SAM core" evidence="5">
    <location>
        <begin position="70"/>
        <end position="308"/>
    </location>
</feature>
<protein>
    <submittedName>
        <fullName evidence="6">Radical SAM protein</fullName>
    </submittedName>
</protein>
<dbReference type="NCBIfam" id="NF033668">
    <property type="entry name" value="rSAM_PA0069"/>
    <property type="match status" value="1"/>
</dbReference>
<evidence type="ECO:0000259" key="5">
    <source>
        <dbReference type="PROSITE" id="PS51918"/>
    </source>
</evidence>
<feature type="region of interest" description="Disordered" evidence="4">
    <location>
        <begin position="344"/>
        <end position="377"/>
    </location>
</feature>
<dbReference type="PROSITE" id="PS51918">
    <property type="entry name" value="RADICAL_SAM"/>
    <property type="match status" value="1"/>
</dbReference>
<dbReference type="Pfam" id="PF04055">
    <property type="entry name" value="Radical_SAM"/>
    <property type="match status" value="1"/>
</dbReference>
<dbReference type="EMBL" id="PXNS01000008">
    <property type="protein sequence ID" value="PTL93541.1"/>
    <property type="molecule type" value="Genomic_DNA"/>
</dbReference>
<sequence>MDHYHDDGQQRSAAGPLKGRGATYDPANRFALTRSEQVDDGWWQEATPDRIATVTATESAKSALSWNRSPDLPFDRSINPYRGCEHGCIYCYARPSHAYWDLSPGLDFETRLIARTGLVERLTEELCKPGYVCRPINLSGNTDAYQPIEAEHRTTRALLERLLEWRHPVTLVTKSALILRDKDLLSELASRRLVRVMVSLTSLDTELKRQLEPRTASPRARLRVIGELADAGVPVGTLVSPVIPGLTDHELERLLQAARDAGASTAGWMLLRLPREVAPLFEAWLEAHYPERAAKVMSLIRQCRNGQDYDSRFGHRMRGQGVFAELLDQRFRKACRRLGLSRRSDSRLDSGLDSGLETDSELDTESFRPPHRQGSLF</sequence>
<dbReference type="InterPro" id="IPR058240">
    <property type="entry name" value="rSAM_sf"/>
</dbReference>
<proteinExistence type="predicted"/>
<evidence type="ECO:0000256" key="2">
    <source>
        <dbReference type="ARBA" id="ARBA00023004"/>
    </source>
</evidence>
<keyword evidence="3" id="KW-0411">Iron-sulfur</keyword>
<evidence type="ECO:0000256" key="1">
    <source>
        <dbReference type="ARBA" id="ARBA00022723"/>
    </source>
</evidence>
<keyword evidence="7" id="KW-1185">Reference proteome</keyword>
<dbReference type="Proteomes" id="UP000241895">
    <property type="component" value="Unassembled WGS sequence"/>
</dbReference>
<dbReference type="SMART" id="SM00729">
    <property type="entry name" value="Elp3"/>
    <property type="match status" value="1"/>
</dbReference>
<evidence type="ECO:0000256" key="3">
    <source>
        <dbReference type="ARBA" id="ARBA00023014"/>
    </source>
</evidence>
<gene>
    <name evidence="6" type="ORF">C6W88_14550</name>
</gene>
<dbReference type="SUPFAM" id="SSF102114">
    <property type="entry name" value="Radical SAM enzymes"/>
    <property type="match status" value="1"/>
</dbReference>
<dbReference type="SFLD" id="SFLDS00029">
    <property type="entry name" value="Radical_SAM"/>
    <property type="match status" value="1"/>
</dbReference>
<keyword evidence="1" id="KW-0479">Metal-binding</keyword>
<name>A0ABX5ITN3_9GAMM</name>
<dbReference type="InterPro" id="IPR007197">
    <property type="entry name" value="rSAM"/>
</dbReference>
<organism evidence="6 7">
    <name type="scientific">Halomonas litopenaei</name>
    <dbReference type="NCBI Taxonomy" id="2109328"/>
    <lineage>
        <taxon>Bacteria</taxon>
        <taxon>Pseudomonadati</taxon>
        <taxon>Pseudomonadota</taxon>
        <taxon>Gammaproteobacteria</taxon>
        <taxon>Oceanospirillales</taxon>
        <taxon>Halomonadaceae</taxon>
        <taxon>Halomonas</taxon>
    </lineage>
</organism>
<dbReference type="InterPro" id="IPR006638">
    <property type="entry name" value="Elp3/MiaA/NifB-like_rSAM"/>
</dbReference>
<dbReference type="InterPro" id="IPR040086">
    <property type="entry name" value="MJ0683-like"/>
</dbReference>
<dbReference type="PANTHER" id="PTHR43432:SF3">
    <property type="entry name" value="SLR0285 PROTEIN"/>
    <property type="match status" value="1"/>
</dbReference>
<feature type="region of interest" description="Disordered" evidence="4">
    <location>
        <begin position="1"/>
        <end position="22"/>
    </location>
</feature>